<feature type="region of interest" description="Disordered" evidence="1">
    <location>
        <begin position="30"/>
        <end position="407"/>
    </location>
</feature>
<evidence type="ECO:0000313" key="3">
    <source>
        <dbReference type="EMBL" id="KAG2483938.1"/>
    </source>
</evidence>
<sequence length="872" mass="89939">MSPSRGRRKAPCARLLLPLLLPLALALAPPPHLQQGAPAPAAAEQPAGPRLNELAAQGRSGAEDVLGGPAPLTAPPRSAGAFATGPVPRGGPLPPLPLQPFQRRPHGAWREGAAEGEAAAGAAAVGVGERPTGDASPGGGGGGSDTSSAAAAAPGGGSSGGRQLQSGGQPAQPQPTPAAAATGQPIPAIVEPLPAASEAAAEAAVAPPAAAAAAQAVESQGAADPTAVSAPAAMAGPGAAGTGGGGARGGAGGAGEPGAAGVEGAAVQGGEEEEEDEEPDDVRWLESVMGGAQEPEEDEGTPGPLGMQIPVESRSGSGSGSGSGPEPVLASDAWRAAAQRPVRLPWEGPAAPEAAAEAAGGWGAGAGAAGGGRAGGPGEDSAEAGGRTAPPEPRRADSAAEAEATEEPAPLNFPVWWFAPFWSGSGYSSEAINYVLSLTRDRQVRRQDLWLGHHGDSHRESVVAAMAPDDREELRAMEAAAGKPDPAPPGSPPAPPRPSVVLPEPTSGPSDQCPPEATKHGYVYLVGRTMFETDRLPGVFVSRCNAMNEIWVPSRWAVDVFTASGVDPSKLVVVPEGVNTTWFDPALYEPMPLPQGDLVFGDNATAADPPSGPLRRPFRLLSTFKWEPRKGWDVLLEAYLSEFTAEDEVELYIITKPFVGGGDFKQHMHTWLKRAQRRLGLPPDVLTAPGRLPRLYVISAHISDADFPRYYKARAQEPGGAAGRGAAGRQGLRIAREAGAVDAFVLPSRGEGWGRPHVEAMAMGLPLIATNWSGITAYLDHTVGYPIAVERLTTVSDNSVWWFRGLKWAQPSVKHTRQLMRHVYSHRDEARAKGAAARLRMVTRYSPPVLAREVAAHLRRIDALIPPLPPPE</sequence>
<keyword evidence="4" id="KW-1185">Reference proteome</keyword>
<name>A0A835XJH3_9CHLO</name>
<feature type="compositionally biased region" description="Pro residues" evidence="1">
    <location>
        <begin position="485"/>
        <end position="498"/>
    </location>
</feature>
<dbReference type="SUPFAM" id="SSF53756">
    <property type="entry name" value="UDP-Glycosyltransferase/glycogen phosphorylase"/>
    <property type="match status" value="1"/>
</dbReference>
<organism evidence="3 4">
    <name type="scientific">Edaphochlamys debaryana</name>
    <dbReference type="NCBI Taxonomy" id="47281"/>
    <lineage>
        <taxon>Eukaryota</taxon>
        <taxon>Viridiplantae</taxon>
        <taxon>Chlorophyta</taxon>
        <taxon>core chlorophytes</taxon>
        <taxon>Chlorophyceae</taxon>
        <taxon>CS clade</taxon>
        <taxon>Chlamydomonadales</taxon>
        <taxon>Chlamydomonadales incertae sedis</taxon>
        <taxon>Edaphochlamys</taxon>
    </lineage>
</organism>
<reference evidence="3" key="1">
    <citation type="journal article" date="2020" name="bioRxiv">
        <title>Comparative genomics of Chlamydomonas.</title>
        <authorList>
            <person name="Craig R.J."/>
            <person name="Hasan A.R."/>
            <person name="Ness R.W."/>
            <person name="Keightley P.D."/>
        </authorList>
    </citation>
    <scope>NUCLEOTIDE SEQUENCE</scope>
    <source>
        <strain evidence="3">CCAP 11/70</strain>
    </source>
</reference>
<evidence type="ECO:0008006" key="5">
    <source>
        <dbReference type="Google" id="ProtNLM"/>
    </source>
</evidence>
<dbReference type="EMBL" id="JAEHOE010000162">
    <property type="protein sequence ID" value="KAG2483938.1"/>
    <property type="molecule type" value="Genomic_DNA"/>
</dbReference>
<protein>
    <recommendedName>
        <fullName evidence="5">Glycosyl transferase family 1 domain-containing protein</fullName>
    </recommendedName>
</protein>
<comment type="caution">
    <text evidence="3">The sequence shown here is derived from an EMBL/GenBank/DDBJ whole genome shotgun (WGS) entry which is preliminary data.</text>
</comment>
<feature type="compositionally biased region" description="Low complexity" evidence="1">
    <location>
        <begin position="345"/>
        <end position="359"/>
    </location>
</feature>
<feature type="chain" id="PRO_5032934774" description="Glycosyl transferase family 1 domain-containing protein" evidence="2">
    <location>
        <begin position="27"/>
        <end position="872"/>
    </location>
</feature>
<dbReference type="PANTHER" id="PTHR46656:SF3">
    <property type="entry name" value="PUTATIVE-RELATED"/>
    <property type="match status" value="1"/>
</dbReference>
<dbReference type="AlphaFoldDB" id="A0A835XJH3"/>
<feature type="compositionally biased region" description="Gly residues" evidence="1">
    <location>
        <begin position="238"/>
        <end position="258"/>
    </location>
</feature>
<accession>A0A835XJH3</accession>
<feature type="region of interest" description="Disordered" evidence="1">
    <location>
        <begin position="478"/>
        <end position="517"/>
    </location>
</feature>
<feature type="compositionally biased region" description="Low complexity" evidence="1">
    <location>
        <begin position="177"/>
        <end position="237"/>
    </location>
</feature>
<gene>
    <name evidence="3" type="ORF">HYH03_017258</name>
</gene>
<feature type="compositionally biased region" description="Gly residues" evidence="1">
    <location>
        <begin position="360"/>
        <end position="378"/>
    </location>
</feature>
<dbReference type="Gene3D" id="3.40.50.2000">
    <property type="entry name" value="Glycogen Phosphorylase B"/>
    <property type="match status" value="1"/>
</dbReference>
<dbReference type="OrthoDB" id="2193793at2759"/>
<evidence type="ECO:0000256" key="2">
    <source>
        <dbReference type="SAM" id="SignalP"/>
    </source>
</evidence>
<feature type="compositionally biased region" description="Acidic residues" evidence="1">
    <location>
        <begin position="270"/>
        <end position="280"/>
    </location>
</feature>
<feature type="compositionally biased region" description="Low complexity" evidence="1">
    <location>
        <begin position="30"/>
        <end position="49"/>
    </location>
</feature>
<feature type="compositionally biased region" description="Low complexity" evidence="1">
    <location>
        <begin position="259"/>
        <end position="269"/>
    </location>
</feature>
<feature type="signal peptide" evidence="2">
    <location>
        <begin position="1"/>
        <end position="26"/>
    </location>
</feature>
<proteinExistence type="predicted"/>
<keyword evidence="2" id="KW-0732">Signal</keyword>
<evidence type="ECO:0000256" key="1">
    <source>
        <dbReference type="SAM" id="MobiDB-lite"/>
    </source>
</evidence>
<dbReference type="Proteomes" id="UP000612055">
    <property type="component" value="Unassembled WGS sequence"/>
</dbReference>
<dbReference type="Pfam" id="PF13692">
    <property type="entry name" value="Glyco_trans_1_4"/>
    <property type="match status" value="1"/>
</dbReference>
<feature type="compositionally biased region" description="Pro residues" evidence="1">
    <location>
        <begin position="89"/>
        <end position="98"/>
    </location>
</feature>
<evidence type="ECO:0000313" key="4">
    <source>
        <dbReference type="Proteomes" id="UP000612055"/>
    </source>
</evidence>
<feature type="compositionally biased region" description="Low complexity" evidence="1">
    <location>
        <begin position="115"/>
        <end position="135"/>
    </location>
</feature>
<dbReference type="PANTHER" id="PTHR46656">
    <property type="entry name" value="PUTATIVE-RELATED"/>
    <property type="match status" value="1"/>
</dbReference>